<dbReference type="InterPro" id="IPR040624">
    <property type="entry name" value="HalOD1"/>
</dbReference>
<evidence type="ECO:0000313" key="4">
    <source>
        <dbReference type="Proteomes" id="UP001596547"/>
    </source>
</evidence>
<feature type="region of interest" description="Disordered" evidence="1">
    <location>
        <begin position="1"/>
        <end position="20"/>
    </location>
</feature>
<dbReference type="RefSeq" id="WP_276304074.1">
    <property type="nucleotide sequence ID" value="NZ_CP119992.1"/>
</dbReference>
<evidence type="ECO:0000256" key="1">
    <source>
        <dbReference type="SAM" id="MobiDB-lite"/>
    </source>
</evidence>
<sequence length="104" mass="11121">MSQGTGSGDDIGPSDREALNRARYDATDAGSLLATVTVAISEVLDEDPMLLEPPLASVAEWDALEQLLTTQSSETPVIDYVAFSYRGLEIVVHGDGDVFIYDGE</sequence>
<dbReference type="EMBL" id="JBHTBF010000002">
    <property type="protein sequence ID" value="MFC7316663.1"/>
    <property type="molecule type" value="Genomic_DNA"/>
</dbReference>
<dbReference type="GeneID" id="79316692"/>
<organism evidence="3 4">
    <name type="scientific">Halomarina halobia</name>
    <dbReference type="NCBI Taxonomy" id="3033386"/>
    <lineage>
        <taxon>Archaea</taxon>
        <taxon>Methanobacteriati</taxon>
        <taxon>Methanobacteriota</taxon>
        <taxon>Stenosarchaea group</taxon>
        <taxon>Halobacteria</taxon>
        <taxon>Halobacteriales</taxon>
        <taxon>Natronomonadaceae</taxon>
        <taxon>Halomarina</taxon>
    </lineage>
</organism>
<gene>
    <name evidence="3" type="ORF">ACFQPE_07610</name>
</gene>
<name>A0ABD6A9J3_9EURY</name>
<keyword evidence="4" id="KW-1185">Reference proteome</keyword>
<comment type="caution">
    <text evidence="3">The sequence shown here is derived from an EMBL/GenBank/DDBJ whole genome shotgun (WGS) entry which is preliminary data.</text>
</comment>
<evidence type="ECO:0000313" key="3">
    <source>
        <dbReference type="EMBL" id="MFC7316663.1"/>
    </source>
</evidence>
<dbReference type="Pfam" id="PF18545">
    <property type="entry name" value="HalOD1"/>
    <property type="match status" value="1"/>
</dbReference>
<reference evidence="3 4" key="1">
    <citation type="journal article" date="2019" name="Int. J. Syst. Evol. Microbiol.">
        <title>The Global Catalogue of Microorganisms (GCM) 10K type strain sequencing project: providing services to taxonomists for standard genome sequencing and annotation.</title>
        <authorList>
            <consortium name="The Broad Institute Genomics Platform"/>
            <consortium name="The Broad Institute Genome Sequencing Center for Infectious Disease"/>
            <person name="Wu L."/>
            <person name="Ma J."/>
        </authorList>
    </citation>
    <scope>NUCLEOTIDE SEQUENCE [LARGE SCALE GENOMIC DNA]</scope>
    <source>
        <strain evidence="3 4">PSR21</strain>
    </source>
</reference>
<accession>A0ABD6A9J3</accession>
<dbReference type="AlphaFoldDB" id="A0ABD6A9J3"/>
<feature type="domain" description="Halobacterial output" evidence="2">
    <location>
        <begin position="31"/>
        <end position="101"/>
    </location>
</feature>
<protein>
    <submittedName>
        <fullName evidence="3">HalOD1 output domain-containing protein</fullName>
    </submittedName>
</protein>
<proteinExistence type="predicted"/>
<evidence type="ECO:0000259" key="2">
    <source>
        <dbReference type="Pfam" id="PF18545"/>
    </source>
</evidence>
<dbReference type="Proteomes" id="UP001596547">
    <property type="component" value="Unassembled WGS sequence"/>
</dbReference>